<dbReference type="Proteomes" id="UP000746747">
    <property type="component" value="Unassembled WGS sequence"/>
</dbReference>
<gene>
    <name evidence="1" type="ORF">CJOHNSTONI_LOCUS8601</name>
</gene>
<name>A0A8J2M375_9BILA</name>
<organism evidence="1 2">
    <name type="scientific">Cercopithifilaria johnstoni</name>
    <dbReference type="NCBI Taxonomy" id="2874296"/>
    <lineage>
        <taxon>Eukaryota</taxon>
        <taxon>Metazoa</taxon>
        <taxon>Ecdysozoa</taxon>
        <taxon>Nematoda</taxon>
        <taxon>Chromadorea</taxon>
        <taxon>Rhabditida</taxon>
        <taxon>Spirurina</taxon>
        <taxon>Spiruromorpha</taxon>
        <taxon>Filarioidea</taxon>
        <taxon>Onchocercidae</taxon>
        <taxon>Cercopithifilaria</taxon>
    </lineage>
</organism>
<reference evidence="1" key="1">
    <citation type="submission" date="2021-09" db="EMBL/GenBank/DDBJ databases">
        <authorList>
            <consortium name="Pathogen Informatics"/>
        </authorList>
    </citation>
    <scope>NUCLEOTIDE SEQUENCE</scope>
</reference>
<dbReference type="EMBL" id="CAKAEH010001726">
    <property type="protein sequence ID" value="CAG9538944.1"/>
    <property type="molecule type" value="Genomic_DNA"/>
</dbReference>
<proteinExistence type="predicted"/>
<keyword evidence="2" id="KW-1185">Reference proteome</keyword>
<dbReference type="AlphaFoldDB" id="A0A8J2M375"/>
<accession>A0A8J2M375</accession>
<protein>
    <submittedName>
        <fullName evidence="1">Uncharacterized protein</fullName>
    </submittedName>
</protein>
<sequence>MAFSNCSAVEDDWADADVIKEVVRDLINYVVYEISGDDSIHYRKISFGTIGDSGEISPAIHSLSSVSRVSSSFAMNPSHDEETDENVIHSIVRGLIRDILLQEKELLRRSLRKKRRQFVKISKMDHSSSI</sequence>
<evidence type="ECO:0000313" key="2">
    <source>
        <dbReference type="Proteomes" id="UP000746747"/>
    </source>
</evidence>
<comment type="caution">
    <text evidence="1">The sequence shown here is derived from an EMBL/GenBank/DDBJ whole genome shotgun (WGS) entry which is preliminary data.</text>
</comment>
<evidence type="ECO:0000313" key="1">
    <source>
        <dbReference type="EMBL" id="CAG9538944.1"/>
    </source>
</evidence>